<sequence>MPDSLAPLAPLAPAKAQTLIDHPETEDYLLDNPEQAEILARILEHANESAKFDFLGMTRFVAKLDFKYKNIPIHFDKYSEANDPTGELAQKFVDMFNRTPSGVYRRLSPAPAASAAKFKAARAKATADQEAHDARHAAVMEEAAIWRDNNPPQLWKPSKARRLWWKITRPVTFLLSNHYTYIVGFALLALAVVGGIIAGIWWLLKMVLESAPVQNTTSVLGSIFGWIGDNFAMFIFLSLIAWGIGAIIYKLAPFYSTLVFILCFLLPPVGIPLFIIWLIFRDKD</sequence>
<dbReference type="AlphaFoldDB" id="A0A4R8V8Y2"/>
<dbReference type="EMBL" id="SOFD01000010">
    <property type="protein sequence ID" value="TFB78533.1"/>
    <property type="molecule type" value="Genomic_DNA"/>
</dbReference>
<evidence type="ECO:0000313" key="3">
    <source>
        <dbReference type="EMBL" id="TFB78295.1"/>
    </source>
</evidence>
<evidence type="ECO:0000313" key="4">
    <source>
        <dbReference type="EMBL" id="TFB78533.1"/>
    </source>
</evidence>
<gene>
    <name evidence="4" type="ORF">E3O21_05315</name>
    <name evidence="3" type="ORF">E3O21_06440</name>
    <name evidence="2" type="ORF">SAMN05216368_1169</name>
</gene>
<dbReference type="Proteomes" id="UP000298252">
    <property type="component" value="Unassembled WGS sequence"/>
</dbReference>
<dbReference type="EMBL" id="SOFD01000017">
    <property type="protein sequence ID" value="TFB78295.1"/>
    <property type="molecule type" value="Genomic_DNA"/>
</dbReference>
<name>A0A4R8V8Y2_9MICO</name>
<accession>A0A4R8V8Y2</accession>
<proteinExistence type="predicted"/>
<dbReference type="EMBL" id="FNIB01000016">
    <property type="protein sequence ID" value="SDO36012.1"/>
    <property type="molecule type" value="Genomic_DNA"/>
</dbReference>
<reference evidence="3 6" key="2">
    <citation type="submission" date="2019-03" db="EMBL/GenBank/DDBJ databases">
        <title>Genomics of glacier-inhabiting Cryobacterium strains.</title>
        <authorList>
            <person name="Liu Q."/>
            <person name="Xin Y.-H."/>
        </authorList>
    </citation>
    <scope>NUCLEOTIDE SEQUENCE [LARGE SCALE GENOMIC DNA]</scope>
    <source>
        <strain evidence="3 6">Hh8</strain>
    </source>
</reference>
<reference evidence="2 5" key="1">
    <citation type="submission" date="2016-10" db="EMBL/GenBank/DDBJ databases">
        <authorList>
            <person name="Varghese N."/>
            <person name="Submissions S."/>
        </authorList>
    </citation>
    <scope>NUCLEOTIDE SEQUENCE [LARGE SCALE GENOMIC DNA]</scope>
    <source>
        <strain evidence="2 5">CGMCC 1.11215</strain>
    </source>
</reference>
<feature type="transmembrane region" description="Helical" evidence="1">
    <location>
        <begin position="231"/>
        <end position="252"/>
    </location>
</feature>
<dbReference type="RefSeq" id="WP_092341945.1">
    <property type="nucleotide sequence ID" value="NZ_SOFD01000010.1"/>
</dbReference>
<keyword evidence="1" id="KW-0812">Transmembrane</keyword>
<evidence type="ECO:0000313" key="2">
    <source>
        <dbReference type="EMBL" id="SDO36012.1"/>
    </source>
</evidence>
<evidence type="ECO:0000256" key="1">
    <source>
        <dbReference type="SAM" id="Phobius"/>
    </source>
</evidence>
<organism evidence="2 5">
    <name type="scientific">Cryobacterium flavum</name>
    <dbReference type="NCBI Taxonomy" id="1424659"/>
    <lineage>
        <taxon>Bacteria</taxon>
        <taxon>Bacillati</taxon>
        <taxon>Actinomycetota</taxon>
        <taxon>Actinomycetes</taxon>
        <taxon>Micrococcales</taxon>
        <taxon>Microbacteriaceae</taxon>
        <taxon>Cryobacterium</taxon>
    </lineage>
</organism>
<feature type="transmembrane region" description="Helical" evidence="1">
    <location>
        <begin position="179"/>
        <end position="204"/>
    </location>
</feature>
<feature type="transmembrane region" description="Helical" evidence="1">
    <location>
        <begin position="258"/>
        <end position="280"/>
    </location>
</feature>
<keyword evidence="6" id="KW-1185">Reference proteome</keyword>
<evidence type="ECO:0000313" key="6">
    <source>
        <dbReference type="Proteomes" id="UP000298252"/>
    </source>
</evidence>
<keyword evidence="1" id="KW-1133">Transmembrane helix</keyword>
<evidence type="ECO:0000313" key="5">
    <source>
        <dbReference type="Proteomes" id="UP000199639"/>
    </source>
</evidence>
<protein>
    <submittedName>
        <fullName evidence="2">Uncharacterized protein</fullName>
    </submittedName>
</protein>
<keyword evidence="1" id="KW-0472">Membrane</keyword>
<dbReference type="Proteomes" id="UP000199639">
    <property type="component" value="Unassembled WGS sequence"/>
</dbReference>